<gene>
    <name evidence="2" type="ORF">SAMN06265337_3063</name>
</gene>
<keyword evidence="3" id="KW-1185">Reference proteome</keyword>
<dbReference type="Pfam" id="PF08811">
    <property type="entry name" value="DUF1800"/>
    <property type="match status" value="1"/>
</dbReference>
<evidence type="ECO:0000313" key="3">
    <source>
        <dbReference type="Proteomes" id="UP000198131"/>
    </source>
</evidence>
<protein>
    <submittedName>
        <fullName evidence="2">Uncharacterized conserved protein, DUF1800 family</fullName>
    </submittedName>
</protein>
<dbReference type="EMBL" id="FYEW01000002">
    <property type="protein sequence ID" value="SNC75805.1"/>
    <property type="molecule type" value="Genomic_DNA"/>
</dbReference>
<name>A0A212UC37_9BACT</name>
<feature type="compositionally biased region" description="Polar residues" evidence="1">
    <location>
        <begin position="70"/>
        <end position="85"/>
    </location>
</feature>
<evidence type="ECO:0000256" key="1">
    <source>
        <dbReference type="SAM" id="MobiDB-lite"/>
    </source>
</evidence>
<reference evidence="3" key="1">
    <citation type="submission" date="2017-06" db="EMBL/GenBank/DDBJ databases">
        <authorList>
            <person name="Varghese N."/>
            <person name="Submissions S."/>
        </authorList>
    </citation>
    <scope>NUCLEOTIDE SEQUENCE [LARGE SCALE GENOMIC DNA]</scope>
    <source>
        <strain evidence="3">DSM 11116</strain>
    </source>
</reference>
<sequence length="508" mass="57202">MKTTQQQLQHLYWRAGFGPRAQDLATDGSVRKAWRRILHDSEPYEPLASPQMAYAEQPEPPMVPAPAAGTPQTSMTTTPDQTSGLATAAPTAGASVGQLRKRALTPEQRKQQNQNIRAAFYAMNTGWLDRMANSPAQLREKLTFFWHGHFSCRVRRPDAALQLHNTIRRLALGKFADLLLAVSQEAAMLQFLNNQQNRKQRPNENFARELMELFTLGRGHYTEQDVKEAARAFTGWSADAQNRFVFRPKLHDDGPKTFLGQTGNFGGEDILRIILQQPQTAEFITTKLYRFFVNDTPDPARIKPLAQEFYKSQYDISGLLERMFLADWFYAAPNVGTRIKSPVELLAGMKRTFGVQLVDDKPLIVFQKALGQTLFQPPNVAGWPGGRSWIDSSSLLYRLQLPSVLFRNAEFRVALKEDENDLAPQVSRADRTFNQPVKTTVKLAPIRELLSQTPAPQQAAPLADFVLQTPIRPENMTLVQAAGDKAPEEGRLRTMVTALLSLPEYQLM</sequence>
<evidence type="ECO:0000313" key="2">
    <source>
        <dbReference type="EMBL" id="SNC75805.1"/>
    </source>
</evidence>
<feature type="region of interest" description="Disordered" evidence="1">
    <location>
        <begin position="56"/>
        <end position="92"/>
    </location>
</feature>
<dbReference type="RefSeq" id="WP_088844360.1">
    <property type="nucleotide sequence ID" value="NZ_FYEW01000002.1"/>
</dbReference>
<proteinExistence type="predicted"/>
<dbReference type="InterPro" id="IPR014917">
    <property type="entry name" value="DUF1800"/>
</dbReference>
<accession>A0A212UC37</accession>
<dbReference type="OrthoDB" id="9772295at2"/>
<organism evidence="2 3">
    <name type="scientific">Hymenobacter gelipurpurascens</name>
    <dbReference type="NCBI Taxonomy" id="89968"/>
    <lineage>
        <taxon>Bacteria</taxon>
        <taxon>Pseudomonadati</taxon>
        <taxon>Bacteroidota</taxon>
        <taxon>Cytophagia</taxon>
        <taxon>Cytophagales</taxon>
        <taxon>Hymenobacteraceae</taxon>
        <taxon>Hymenobacter</taxon>
    </lineage>
</organism>
<dbReference type="AlphaFoldDB" id="A0A212UC37"/>
<dbReference type="Proteomes" id="UP000198131">
    <property type="component" value="Unassembled WGS sequence"/>
</dbReference>